<evidence type="ECO:0000256" key="2">
    <source>
        <dbReference type="ARBA" id="ARBA00022801"/>
    </source>
</evidence>
<comment type="catalytic activity">
    <reaction evidence="4">
        <text>UTP + H2O = UMP + diphosphate + H(+)</text>
        <dbReference type="Rhea" id="RHEA:29395"/>
        <dbReference type="ChEBI" id="CHEBI:15377"/>
        <dbReference type="ChEBI" id="CHEBI:15378"/>
        <dbReference type="ChEBI" id="CHEBI:33019"/>
        <dbReference type="ChEBI" id="CHEBI:46398"/>
        <dbReference type="ChEBI" id="CHEBI:57865"/>
        <dbReference type="EC" id="3.6.1.9"/>
    </reaction>
</comment>
<comment type="cofactor">
    <cofactor evidence="1 4">
        <name>a divalent metal cation</name>
        <dbReference type="ChEBI" id="CHEBI:60240"/>
    </cofactor>
</comment>
<name>A0A857JKG3_9ALTE</name>
<dbReference type="RefSeq" id="WP_160180693.1">
    <property type="nucleotide sequence ID" value="NZ_CP047656.1"/>
</dbReference>
<feature type="site" description="Important for substrate specificity" evidence="4">
    <location>
        <position position="72"/>
    </location>
</feature>
<comment type="caution">
    <text evidence="4">Lacks conserved residue(s) required for the propagation of feature annotation.</text>
</comment>
<dbReference type="SUPFAM" id="SSF52972">
    <property type="entry name" value="ITPase-like"/>
    <property type="match status" value="1"/>
</dbReference>
<evidence type="ECO:0000256" key="1">
    <source>
        <dbReference type="ARBA" id="ARBA00001968"/>
    </source>
</evidence>
<dbReference type="AlphaFoldDB" id="A0A857JKG3"/>
<dbReference type="PANTHER" id="PTHR43213">
    <property type="entry name" value="BIFUNCTIONAL DTTP/UTP PYROPHOSPHATASE/METHYLTRANSFERASE PROTEIN-RELATED"/>
    <property type="match status" value="1"/>
</dbReference>
<proteinExistence type="inferred from homology"/>
<sequence length="192" mass="20684">MLILASQSPRRAELLGQIGIPFTTLSADIDESILPSETPENYVQRLAQQKALAGWHASANIAGSRLVLGADTVVVINEQVLGKPKDFDDANAMLNLLSGQQHQVLTAVTVTSGQRFETILVKTDVTFCALSPSQIEAYWQTGEPQDKAGSYAIQGIGGKFVTHIKGSYSAVVGLPLYETNQLLSRMSQAHEC</sequence>
<dbReference type="PANTHER" id="PTHR43213:SF5">
    <property type="entry name" value="BIFUNCTIONAL DTTP_UTP PYROPHOSPHATASE_METHYLTRANSFERASE PROTEIN-RELATED"/>
    <property type="match status" value="1"/>
</dbReference>
<feature type="active site" description="Proton acceptor" evidence="4">
    <location>
        <position position="71"/>
    </location>
</feature>
<keyword evidence="2 4" id="KW-0378">Hydrolase</keyword>
<organism evidence="5 6">
    <name type="scientific">Paraglaciecola mesophila</name>
    <dbReference type="NCBI Taxonomy" id="197222"/>
    <lineage>
        <taxon>Bacteria</taxon>
        <taxon>Pseudomonadati</taxon>
        <taxon>Pseudomonadota</taxon>
        <taxon>Gammaproteobacteria</taxon>
        <taxon>Alteromonadales</taxon>
        <taxon>Alteromonadaceae</taxon>
        <taxon>Paraglaciecola</taxon>
    </lineage>
</organism>
<dbReference type="HAMAP" id="MF_00528">
    <property type="entry name" value="Maf"/>
    <property type="match status" value="1"/>
</dbReference>
<dbReference type="Proteomes" id="UP000464524">
    <property type="component" value="Chromosome"/>
</dbReference>
<dbReference type="Pfam" id="PF02545">
    <property type="entry name" value="Maf"/>
    <property type="match status" value="1"/>
</dbReference>
<feature type="site" description="Important for substrate specificity" evidence="4">
    <location>
        <position position="10"/>
    </location>
</feature>
<dbReference type="GO" id="GO:0005737">
    <property type="term" value="C:cytoplasm"/>
    <property type="evidence" value="ECO:0007669"/>
    <property type="project" value="UniProtKB-SubCell"/>
</dbReference>
<evidence type="ECO:0000256" key="4">
    <source>
        <dbReference type="HAMAP-Rule" id="MF_00528"/>
    </source>
</evidence>
<dbReference type="EMBL" id="CP047656">
    <property type="protein sequence ID" value="QHJ12545.1"/>
    <property type="molecule type" value="Genomic_DNA"/>
</dbReference>
<comment type="function">
    <text evidence="4">Nucleoside triphosphate pyrophosphatase that hydrolyzes dTTP and UTP. May have a dual role in cell division arrest and in preventing the incorporation of modified nucleotides into cellular nucleic acids.</text>
</comment>
<feature type="site" description="Important for substrate specificity" evidence="4">
    <location>
        <position position="154"/>
    </location>
</feature>
<dbReference type="EC" id="3.6.1.9" evidence="4"/>
<accession>A0A857JKG3</accession>
<dbReference type="NCBIfam" id="TIGR00172">
    <property type="entry name" value="maf"/>
    <property type="match status" value="1"/>
</dbReference>
<comment type="subcellular location">
    <subcellularLocation>
        <location evidence="4">Cytoplasm</location>
    </subcellularLocation>
</comment>
<keyword evidence="3 4" id="KW-0546">Nucleotide metabolism</keyword>
<dbReference type="InterPro" id="IPR003697">
    <property type="entry name" value="Maf-like"/>
</dbReference>
<comment type="catalytic activity">
    <reaction evidence="4">
        <text>dTTP + H2O = dTMP + diphosphate + H(+)</text>
        <dbReference type="Rhea" id="RHEA:28534"/>
        <dbReference type="ChEBI" id="CHEBI:15377"/>
        <dbReference type="ChEBI" id="CHEBI:15378"/>
        <dbReference type="ChEBI" id="CHEBI:33019"/>
        <dbReference type="ChEBI" id="CHEBI:37568"/>
        <dbReference type="ChEBI" id="CHEBI:63528"/>
        <dbReference type="EC" id="3.6.1.9"/>
    </reaction>
</comment>
<comment type="similarity">
    <text evidence="4">Belongs to the Maf family. YhdE subfamily.</text>
</comment>
<keyword evidence="6" id="KW-1185">Reference proteome</keyword>
<dbReference type="GO" id="GO:0047429">
    <property type="term" value="F:nucleoside triphosphate diphosphatase activity"/>
    <property type="evidence" value="ECO:0007669"/>
    <property type="project" value="UniProtKB-EC"/>
</dbReference>
<evidence type="ECO:0000256" key="3">
    <source>
        <dbReference type="ARBA" id="ARBA00023080"/>
    </source>
</evidence>
<dbReference type="Gene3D" id="3.90.950.10">
    <property type="match status" value="1"/>
</dbReference>
<dbReference type="OrthoDB" id="9807767at2"/>
<evidence type="ECO:0000313" key="6">
    <source>
        <dbReference type="Proteomes" id="UP000464524"/>
    </source>
</evidence>
<reference evidence="5 6" key="1">
    <citation type="submission" date="2019-12" db="EMBL/GenBank/DDBJ databases">
        <title>Genome sequencing and assembly of endphytes of Porphyra tenera.</title>
        <authorList>
            <person name="Park J.M."/>
            <person name="Shin R."/>
            <person name="Jo S.H."/>
        </authorList>
    </citation>
    <scope>NUCLEOTIDE SEQUENCE [LARGE SCALE GENOMIC DNA]</scope>
    <source>
        <strain evidence="5 6">GPM4</strain>
    </source>
</reference>
<dbReference type="GO" id="GO:0009117">
    <property type="term" value="P:nucleotide metabolic process"/>
    <property type="evidence" value="ECO:0007669"/>
    <property type="project" value="UniProtKB-KW"/>
</dbReference>
<protein>
    <recommendedName>
        <fullName evidence="4">dTTP/UTP pyrophosphatase</fullName>
        <shortName evidence="4">dTTPase/UTPase</shortName>
        <ecNumber evidence="4">3.6.1.9</ecNumber>
    </recommendedName>
    <alternativeName>
        <fullName evidence="4">Nucleoside triphosphate pyrophosphatase</fullName>
    </alternativeName>
    <alternativeName>
        <fullName evidence="4">Nucleotide pyrophosphatase</fullName>
        <shortName evidence="4">Nucleotide PPase</shortName>
    </alternativeName>
</protein>
<dbReference type="CDD" id="cd00555">
    <property type="entry name" value="Maf"/>
    <property type="match status" value="1"/>
</dbReference>
<dbReference type="PIRSF" id="PIRSF006305">
    <property type="entry name" value="Maf"/>
    <property type="match status" value="1"/>
</dbReference>
<dbReference type="KEGG" id="pmes:FX988_02802"/>
<dbReference type="InterPro" id="IPR029001">
    <property type="entry name" value="ITPase-like_fam"/>
</dbReference>
<evidence type="ECO:0000313" key="5">
    <source>
        <dbReference type="EMBL" id="QHJ12545.1"/>
    </source>
</evidence>
<gene>
    <name evidence="5" type="ORF">FX988_02802</name>
</gene>
<keyword evidence="4" id="KW-0963">Cytoplasm</keyword>